<evidence type="ECO:0000259" key="3">
    <source>
        <dbReference type="Pfam" id="PF07167"/>
    </source>
</evidence>
<protein>
    <submittedName>
        <fullName evidence="5">Poly-beta-hydroxybutyrate polymerase domain-containing protein</fullName>
    </submittedName>
</protein>
<dbReference type="SUPFAM" id="SSF53474">
    <property type="entry name" value="alpha/beta-Hydrolases"/>
    <property type="match status" value="1"/>
</dbReference>
<dbReference type="InterPro" id="IPR022211">
    <property type="entry name" value="PHBC_N"/>
</dbReference>
<dbReference type="AlphaFoldDB" id="A0A1K0IB84"/>
<feature type="domain" description="Poly-beta-hydroxybutyrate polymerase N-terminal" evidence="4">
    <location>
        <begin position="38"/>
        <end position="79"/>
    </location>
</feature>
<organism evidence="5">
    <name type="scientific">Cupriavidus necator</name>
    <name type="common">Alcaligenes eutrophus</name>
    <name type="synonym">Ralstonia eutropha</name>
    <dbReference type="NCBI Taxonomy" id="106590"/>
    <lineage>
        <taxon>Bacteria</taxon>
        <taxon>Pseudomonadati</taxon>
        <taxon>Pseudomonadota</taxon>
        <taxon>Betaproteobacteria</taxon>
        <taxon>Burkholderiales</taxon>
        <taxon>Burkholderiaceae</taxon>
        <taxon>Cupriavidus</taxon>
    </lineage>
</organism>
<evidence type="ECO:0000256" key="2">
    <source>
        <dbReference type="ARBA" id="ARBA00023315"/>
    </source>
</evidence>
<evidence type="ECO:0000256" key="1">
    <source>
        <dbReference type="ARBA" id="ARBA00022679"/>
    </source>
</evidence>
<reference evidence="5" key="1">
    <citation type="submission" date="2016-09" db="EMBL/GenBank/DDBJ databases">
        <authorList>
            <person name="Capua I."/>
            <person name="De Benedictis P."/>
            <person name="Joannis T."/>
            <person name="Lombin L.H."/>
            <person name="Cattoli G."/>
        </authorList>
    </citation>
    <scope>NUCLEOTIDE SEQUENCE</scope>
    <source>
        <strain evidence="5">B9</strain>
    </source>
</reference>
<dbReference type="GO" id="GO:0016746">
    <property type="term" value="F:acyltransferase activity"/>
    <property type="evidence" value="ECO:0007669"/>
    <property type="project" value="UniProtKB-KW"/>
</dbReference>
<feature type="domain" description="Poly-beta-hydroxybutyrate polymerase N-terminal" evidence="3">
    <location>
        <begin position="107"/>
        <end position="279"/>
    </location>
</feature>
<dbReference type="InterPro" id="IPR010941">
    <property type="entry name" value="PhaC_N"/>
</dbReference>
<dbReference type="PANTHER" id="PTHR36837:SF5">
    <property type="entry name" value="POLY-3-HYDROXYBUTYRATE SYNTHASE"/>
    <property type="match status" value="1"/>
</dbReference>
<proteinExistence type="predicted"/>
<dbReference type="Pfam" id="PF07167">
    <property type="entry name" value="PhaC_N"/>
    <property type="match status" value="1"/>
</dbReference>
<accession>A0A1K0IB84</accession>
<dbReference type="PANTHER" id="PTHR36837">
    <property type="entry name" value="POLY(3-HYDROXYALKANOATE) POLYMERASE SUBUNIT PHAC"/>
    <property type="match status" value="1"/>
</dbReference>
<dbReference type="InterPro" id="IPR029058">
    <property type="entry name" value="AB_hydrolase_fold"/>
</dbReference>
<evidence type="ECO:0000259" key="4">
    <source>
        <dbReference type="Pfam" id="PF12551"/>
    </source>
</evidence>
<dbReference type="Pfam" id="PF12551">
    <property type="entry name" value="PHBC_N"/>
    <property type="match status" value="1"/>
</dbReference>
<dbReference type="InterPro" id="IPR051321">
    <property type="entry name" value="PHA/PHB_synthase"/>
</dbReference>
<evidence type="ECO:0000313" key="5">
    <source>
        <dbReference type="EMBL" id="SCU74537.1"/>
    </source>
</evidence>
<dbReference type="Gene3D" id="3.40.50.1820">
    <property type="entry name" value="alpha/beta hydrolase"/>
    <property type="match status" value="1"/>
</dbReference>
<dbReference type="EMBL" id="FMSH01000097">
    <property type="protein sequence ID" value="SCU74537.1"/>
    <property type="molecule type" value="Genomic_DNA"/>
</dbReference>
<sequence length="598" mass="66048">MTKTKTQPSDVFSNTGLAWSSSALHCANEPPVASLATPAERLDRLVRAAVAAATGGVSPATLWLAGLDWAVHLAVSPGKQYVLVLQSLRHMQDWLMGSPPALGAAGDPRFSDADWERWPFGWLRDTFLGTQSFWHEAITGLHGVSPHHENIVNFMARQCTDMLSPSNFWWLNPEVLSAAAETGGANFIAGGGQWLDDHRHILAGFAPGDSRRRCLPQRVGRDVATTPGQVVYRNALFELIQYAPQTSAVWREPVLIVPSWILKYYILDLSPHNSLVRYLVAQGHTVFMISWRNPGKEGRDLGLDDYLERGLFEAIEQVRGIAGNAPIHAAGYCLGGTLLAIGAEVLARDGGPKAAGLKTATLFAAQTDFSEPGEMGLFIDASELAYLEALMWEQGYLDGRQLANAFQLLHSRDLMWSRLASEYLLGQRAQATDLMAWNADTTRLPYRLHSETLEYLYLHNRLAEGKYWVHGRPVALADLRLPMFVVGTERDHVSPWPSVYKLHLLTRAEISFLLSSGGHNAGIVSEPGHEGRHYRFSTRSEGSSYLSPGEWFAQTPVSDGSWWPCWQLWLAAHSSETIAPPVVEMHLGEAPGSYVLEP</sequence>
<keyword evidence="2" id="KW-0012">Acyltransferase</keyword>
<keyword evidence="1" id="KW-0808">Transferase</keyword>
<name>A0A1K0IB84_CUPNE</name>
<dbReference type="GO" id="GO:0042619">
    <property type="term" value="P:poly-hydroxybutyrate biosynthetic process"/>
    <property type="evidence" value="ECO:0007669"/>
    <property type="project" value="InterPro"/>
</dbReference>
<gene>
    <name evidence="5" type="ORF">CNECB9_1860001</name>
</gene>